<evidence type="ECO:0000313" key="11">
    <source>
        <dbReference type="Proteomes" id="UP000051048"/>
    </source>
</evidence>
<keyword evidence="5" id="KW-0378">Hydrolase</keyword>
<evidence type="ECO:0000256" key="7">
    <source>
        <dbReference type="ARBA" id="ARBA00022932"/>
    </source>
</evidence>
<keyword evidence="6" id="KW-0269">Exonuclease</keyword>
<dbReference type="InterPro" id="IPR010152">
    <property type="entry name" value="CRISPR-assoc_prot_Cas2_sub"/>
</dbReference>
<dbReference type="Gene3D" id="3.30.420.10">
    <property type="entry name" value="Ribonuclease H-like superfamily/Ribonuclease H"/>
    <property type="match status" value="1"/>
</dbReference>
<dbReference type="NCBIfam" id="TIGR01873">
    <property type="entry name" value="cas_CT1978"/>
    <property type="match status" value="1"/>
</dbReference>
<accession>A0A0R1TGW2</accession>
<evidence type="ECO:0000256" key="4">
    <source>
        <dbReference type="ARBA" id="ARBA00022722"/>
    </source>
</evidence>
<evidence type="ECO:0000256" key="3">
    <source>
        <dbReference type="ARBA" id="ARBA00022705"/>
    </source>
</evidence>
<dbReference type="PANTHER" id="PTHR30231:SF4">
    <property type="entry name" value="PROTEIN NEN2"/>
    <property type="match status" value="1"/>
</dbReference>
<gene>
    <name evidence="10" type="ORF">FC36_GL001894</name>
</gene>
<dbReference type="RefSeq" id="WP_056986929.1">
    <property type="nucleotide sequence ID" value="NZ_AZFH01000198.1"/>
</dbReference>
<dbReference type="SUPFAM" id="SSF53098">
    <property type="entry name" value="Ribonuclease H-like"/>
    <property type="match status" value="1"/>
</dbReference>
<dbReference type="Gene3D" id="3.30.70.240">
    <property type="match status" value="1"/>
</dbReference>
<dbReference type="SMART" id="SM00479">
    <property type="entry name" value="EXOIII"/>
    <property type="match status" value="1"/>
</dbReference>
<dbReference type="CDD" id="cd09755">
    <property type="entry name" value="Cas2_I-E"/>
    <property type="match status" value="1"/>
</dbReference>
<dbReference type="PATRIC" id="fig|1423740.3.peg.2054"/>
<keyword evidence="2" id="KW-0548">Nucleotidyltransferase</keyword>
<dbReference type="EMBL" id="AZFH01000198">
    <property type="protein sequence ID" value="KRL76651.1"/>
    <property type="molecule type" value="Genomic_DNA"/>
</dbReference>
<dbReference type="InterPro" id="IPR013520">
    <property type="entry name" value="Ribonucl_H"/>
</dbReference>
<feature type="domain" description="Exonuclease" evidence="9">
    <location>
        <begin position="127"/>
        <end position="293"/>
    </location>
</feature>
<comment type="caution">
    <text evidence="10">The sequence shown here is derived from an EMBL/GenBank/DDBJ whole genome shotgun (WGS) entry which is preliminary data.</text>
</comment>
<dbReference type="Pfam" id="PF00929">
    <property type="entry name" value="RNase_T"/>
    <property type="match status" value="1"/>
</dbReference>
<evidence type="ECO:0000256" key="2">
    <source>
        <dbReference type="ARBA" id="ARBA00022695"/>
    </source>
</evidence>
<keyword evidence="7" id="KW-0239">DNA-directed DNA polymerase</keyword>
<keyword evidence="4" id="KW-0540">Nuclease</keyword>
<dbReference type="GO" id="GO:0003887">
    <property type="term" value="F:DNA-directed DNA polymerase activity"/>
    <property type="evidence" value="ECO:0007669"/>
    <property type="project" value="UniProtKB-KW"/>
</dbReference>
<dbReference type="PANTHER" id="PTHR30231">
    <property type="entry name" value="DNA POLYMERASE III SUBUNIT EPSILON"/>
    <property type="match status" value="1"/>
</dbReference>
<dbReference type="FunFam" id="3.30.420.10:FF:000045">
    <property type="entry name" value="3'-5' exonuclease DinG"/>
    <property type="match status" value="1"/>
</dbReference>
<organism evidence="10 11">
    <name type="scientific">Ligilactobacillus equi DSM 15833 = JCM 10991</name>
    <dbReference type="NCBI Taxonomy" id="1423740"/>
    <lineage>
        <taxon>Bacteria</taxon>
        <taxon>Bacillati</taxon>
        <taxon>Bacillota</taxon>
        <taxon>Bacilli</taxon>
        <taxon>Lactobacillales</taxon>
        <taxon>Lactobacillaceae</taxon>
        <taxon>Ligilactobacillus</taxon>
    </lineage>
</organism>
<dbReference type="GO" id="GO:0006260">
    <property type="term" value="P:DNA replication"/>
    <property type="evidence" value="ECO:0007669"/>
    <property type="project" value="UniProtKB-KW"/>
</dbReference>
<dbReference type="InterPro" id="IPR012337">
    <property type="entry name" value="RNaseH-like_sf"/>
</dbReference>
<sequence length="295" mass="33287">MIVITLTKVPASLRGDLTKWCQEIQTGVYVGNVSAKIRDLLWKRIMDNIGNGEATIAYNTNTELGYTFRTTRRDQDVVDLDGITLIKQLNEVPGEIKHGFSNAAKYHQARLKTVKEGRTKNKSENKNFIALDLETTGLDPLSSEIIAVGAVKKVGNDEEIFSRYIKISGNIPHVISKLTGLNDEILQEQGEDLSDVLDDLLVFLSDDTIIGYNLKFDMQFLEGALEKTNKSPLKNRFIDLMPRVKKVELFLDNYRLETVLDKYGIENRSPHNALEDSKATLELAFKLIENGKLRI</sequence>
<dbReference type="GO" id="GO:0008408">
    <property type="term" value="F:3'-5' exonuclease activity"/>
    <property type="evidence" value="ECO:0007669"/>
    <property type="project" value="TreeGrafter"/>
</dbReference>
<evidence type="ECO:0000256" key="6">
    <source>
        <dbReference type="ARBA" id="ARBA00022839"/>
    </source>
</evidence>
<evidence type="ECO:0000256" key="1">
    <source>
        <dbReference type="ARBA" id="ARBA00022679"/>
    </source>
</evidence>
<evidence type="ECO:0000256" key="5">
    <source>
        <dbReference type="ARBA" id="ARBA00022801"/>
    </source>
</evidence>
<keyword evidence="3" id="KW-0235">DNA replication</keyword>
<dbReference type="CDD" id="cd06127">
    <property type="entry name" value="DEDDh"/>
    <property type="match status" value="1"/>
</dbReference>
<dbReference type="GO" id="GO:0003677">
    <property type="term" value="F:DNA binding"/>
    <property type="evidence" value="ECO:0007669"/>
    <property type="project" value="InterPro"/>
</dbReference>
<dbReference type="NCBIfam" id="TIGR00573">
    <property type="entry name" value="dnaq"/>
    <property type="match status" value="1"/>
</dbReference>
<reference evidence="10 11" key="1">
    <citation type="journal article" date="2015" name="Genome Announc.">
        <title>Expanding the biotechnology potential of lactobacilli through comparative genomics of 213 strains and associated genera.</title>
        <authorList>
            <person name="Sun Z."/>
            <person name="Harris H.M."/>
            <person name="McCann A."/>
            <person name="Guo C."/>
            <person name="Argimon S."/>
            <person name="Zhang W."/>
            <person name="Yang X."/>
            <person name="Jeffery I.B."/>
            <person name="Cooney J.C."/>
            <person name="Kagawa T.F."/>
            <person name="Liu W."/>
            <person name="Song Y."/>
            <person name="Salvetti E."/>
            <person name="Wrobel A."/>
            <person name="Rasinkangas P."/>
            <person name="Parkhill J."/>
            <person name="Rea M.C."/>
            <person name="O'Sullivan O."/>
            <person name="Ritari J."/>
            <person name="Douillard F.P."/>
            <person name="Paul Ross R."/>
            <person name="Yang R."/>
            <person name="Briner A.E."/>
            <person name="Felis G.E."/>
            <person name="de Vos W.M."/>
            <person name="Barrangou R."/>
            <person name="Klaenhammer T.R."/>
            <person name="Caufield P.W."/>
            <person name="Cui Y."/>
            <person name="Zhang H."/>
            <person name="O'Toole P.W."/>
        </authorList>
    </citation>
    <scope>NUCLEOTIDE SEQUENCE [LARGE SCALE GENOMIC DNA]</scope>
    <source>
        <strain evidence="10 11">DSM 15833</strain>
    </source>
</reference>
<dbReference type="OrthoDB" id="9776650at2"/>
<proteinExistence type="predicted"/>
<dbReference type="Proteomes" id="UP000051048">
    <property type="component" value="Unassembled WGS sequence"/>
</dbReference>
<dbReference type="InterPro" id="IPR036397">
    <property type="entry name" value="RNaseH_sf"/>
</dbReference>
<dbReference type="STRING" id="1423740.FC36_GL001894"/>
<evidence type="ECO:0000313" key="10">
    <source>
        <dbReference type="EMBL" id="KRL76651.1"/>
    </source>
</evidence>
<evidence type="ECO:0000256" key="8">
    <source>
        <dbReference type="ARBA" id="ARBA00070925"/>
    </source>
</evidence>
<dbReference type="AlphaFoldDB" id="A0A0R1TGW2"/>
<dbReference type="Pfam" id="PF09707">
    <property type="entry name" value="Cas_Cas2CT1978"/>
    <property type="match status" value="1"/>
</dbReference>
<keyword evidence="1" id="KW-0808">Transferase</keyword>
<evidence type="ECO:0000259" key="9">
    <source>
        <dbReference type="SMART" id="SM00479"/>
    </source>
</evidence>
<name>A0A0R1TGW2_9LACO</name>
<dbReference type="InterPro" id="IPR006054">
    <property type="entry name" value="DnaQ"/>
</dbReference>
<protein>
    <recommendedName>
        <fullName evidence="8">DNA polymerase III polC-type</fullName>
    </recommendedName>
</protein>